<dbReference type="PANTHER" id="PTHR38340:SF1">
    <property type="entry name" value="S-LAYER PROTEIN"/>
    <property type="match status" value="1"/>
</dbReference>
<evidence type="ECO:0000313" key="3">
    <source>
        <dbReference type="EMBL" id="KAJ8908647.1"/>
    </source>
</evidence>
<dbReference type="EMBL" id="JAMWBK010000001">
    <property type="protein sequence ID" value="KAJ8908647.1"/>
    <property type="molecule type" value="Genomic_DNA"/>
</dbReference>
<dbReference type="PANTHER" id="PTHR38340">
    <property type="entry name" value="S-LAYER PROTEIN"/>
    <property type="match status" value="1"/>
</dbReference>
<dbReference type="Gene3D" id="2.150.10.10">
    <property type="entry name" value="Serralysin-like metalloprotease, C-terminal"/>
    <property type="match status" value="1"/>
</dbReference>
<dbReference type="InterPro" id="IPR050557">
    <property type="entry name" value="RTX_toxin/Mannuronan_C5-epim"/>
</dbReference>
<evidence type="ECO:0008006" key="5">
    <source>
        <dbReference type="Google" id="ProtNLM"/>
    </source>
</evidence>
<dbReference type="SUPFAM" id="SSF51120">
    <property type="entry name" value="beta-Roll"/>
    <property type="match status" value="1"/>
</dbReference>
<dbReference type="PRINTS" id="PR00313">
    <property type="entry name" value="CABNDNGRPT"/>
</dbReference>
<comment type="caution">
    <text evidence="3">The sequence shown here is derived from an EMBL/GenBank/DDBJ whole genome shotgun (WGS) entry which is preliminary data.</text>
</comment>
<dbReference type="InterPro" id="IPR011049">
    <property type="entry name" value="Serralysin-like_metalloprot_C"/>
</dbReference>
<comment type="subcellular location">
    <subcellularLocation>
        <location evidence="1">Secreted</location>
    </subcellularLocation>
</comment>
<dbReference type="InterPro" id="IPR001343">
    <property type="entry name" value="Hemolysn_Ca-bd"/>
</dbReference>
<evidence type="ECO:0000313" key="4">
    <source>
        <dbReference type="Proteomes" id="UP001157974"/>
    </source>
</evidence>
<keyword evidence="2" id="KW-0964">Secreted</keyword>
<dbReference type="Pfam" id="PF00353">
    <property type="entry name" value="HemolysinCabind"/>
    <property type="match status" value="3"/>
</dbReference>
<accession>A0AAV8V4E7</accession>
<organism evidence="3 4">
    <name type="scientific">Rhodosorus marinus</name>
    <dbReference type="NCBI Taxonomy" id="101924"/>
    <lineage>
        <taxon>Eukaryota</taxon>
        <taxon>Rhodophyta</taxon>
        <taxon>Stylonematophyceae</taxon>
        <taxon>Stylonematales</taxon>
        <taxon>Stylonemataceae</taxon>
        <taxon>Rhodosorus</taxon>
    </lineage>
</organism>
<evidence type="ECO:0000256" key="2">
    <source>
        <dbReference type="ARBA" id="ARBA00022525"/>
    </source>
</evidence>
<protein>
    <recommendedName>
        <fullName evidence="5">Calcium-binding protein</fullName>
    </recommendedName>
</protein>
<name>A0AAV8V4E7_9RHOD</name>
<reference evidence="3 4" key="1">
    <citation type="journal article" date="2023" name="Nat. Commun.">
        <title>Origin of minicircular mitochondrial genomes in red algae.</title>
        <authorList>
            <person name="Lee Y."/>
            <person name="Cho C.H."/>
            <person name="Lee Y.M."/>
            <person name="Park S.I."/>
            <person name="Yang J.H."/>
            <person name="West J.A."/>
            <person name="Bhattacharya D."/>
            <person name="Yoon H.S."/>
        </authorList>
    </citation>
    <scope>NUCLEOTIDE SEQUENCE [LARGE SCALE GENOMIC DNA]</scope>
    <source>
        <strain evidence="3 4">CCMP1338</strain>
        <tissue evidence="3">Whole cell</tissue>
    </source>
</reference>
<gene>
    <name evidence="3" type="ORF">NDN08_005352</name>
</gene>
<proteinExistence type="predicted"/>
<dbReference type="PROSITE" id="PS00330">
    <property type="entry name" value="HEMOLYSIN_CALCIUM"/>
    <property type="match status" value="2"/>
</dbReference>
<dbReference type="GO" id="GO:0005509">
    <property type="term" value="F:calcium ion binding"/>
    <property type="evidence" value="ECO:0007669"/>
    <property type="project" value="InterPro"/>
</dbReference>
<dbReference type="AlphaFoldDB" id="A0AAV8V4E7"/>
<evidence type="ECO:0000256" key="1">
    <source>
        <dbReference type="ARBA" id="ARBA00004613"/>
    </source>
</evidence>
<dbReference type="Proteomes" id="UP001157974">
    <property type="component" value="Unassembled WGS sequence"/>
</dbReference>
<sequence>MAIRFRVETIPDGACELRVADGPDVPVCELPVVFSCNEFRVDNSCLALTGDDGECRCCGDVGDEPAGGEGLDAMCLELDDFEASVCPEFAVNHKTPGSCLCIIRGTDDDDLLLGTEEDDLIFRYGGDDEILGYGGDDYIYGGRGVDVISSGYGDDRIFGDQGEDFIFGIDGDDKLYGGSGDDGLLGGVVNDILNGGRGDDSRRRCR</sequence>
<dbReference type="GO" id="GO:0005576">
    <property type="term" value="C:extracellular region"/>
    <property type="evidence" value="ECO:0007669"/>
    <property type="project" value="UniProtKB-SubCell"/>
</dbReference>
<dbReference type="InterPro" id="IPR018511">
    <property type="entry name" value="Hemolysin-typ_Ca-bd_CS"/>
</dbReference>
<keyword evidence="4" id="KW-1185">Reference proteome</keyword>